<comment type="caution">
    <text evidence="2">The sequence shown here is derived from an EMBL/GenBank/DDBJ whole genome shotgun (WGS) entry which is preliminary data.</text>
</comment>
<dbReference type="PROSITE" id="PS51094">
    <property type="entry name" value="PTS_EIIA_TYPE_2"/>
    <property type="match status" value="1"/>
</dbReference>
<organism evidence="2 3">
    <name type="scientific">Gilvimarinus gilvus</name>
    <dbReference type="NCBI Taxonomy" id="3058038"/>
    <lineage>
        <taxon>Bacteria</taxon>
        <taxon>Pseudomonadati</taxon>
        <taxon>Pseudomonadota</taxon>
        <taxon>Gammaproteobacteria</taxon>
        <taxon>Cellvibrionales</taxon>
        <taxon>Cellvibrionaceae</taxon>
        <taxon>Gilvimarinus</taxon>
    </lineage>
</organism>
<dbReference type="InterPro" id="IPR002178">
    <property type="entry name" value="PTS_EIIA_type-2_dom"/>
</dbReference>
<dbReference type="Pfam" id="PF00359">
    <property type="entry name" value="PTS_EIIA_2"/>
    <property type="match status" value="1"/>
</dbReference>
<evidence type="ECO:0000259" key="1">
    <source>
        <dbReference type="PROSITE" id="PS51094"/>
    </source>
</evidence>
<gene>
    <name evidence="2" type="ORF">SCD92_00945</name>
</gene>
<proteinExistence type="predicted"/>
<reference evidence="2 3" key="1">
    <citation type="submission" date="2023-11" db="EMBL/GenBank/DDBJ databases">
        <title>Gilvimarinus fulvus sp. nov., isolated from the surface of Kelp.</title>
        <authorList>
            <person name="Sun Y.Y."/>
            <person name="Gong Y."/>
            <person name="Du Z.J."/>
        </authorList>
    </citation>
    <scope>NUCLEOTIDE SEQUENCE [LARGE SCALE GENOMIC DNA]</scope>
    <source>
        <strain evidence="2 3">SDUM040013</strain>
    </source>
</reference>
<accession>A0ABU4RSN2</accession>
<dbReference type="PANTHER" id="PTHR47738:SF1">
    <property type="entry name" value="NITROGEN REGULATORY PROTEIN"/>
    <property type="match status" value="1"/>
</dbReference>
<evidence type="ECO:0000313" key="3">
    <source>
        <dbReference type="Proteomes" id="UP001273505"/>
    </source>
</evidence>
<dbReference type="InterPro" id="IPR051541">
    <property type="entry name" value="PTS_SugarTrans_NitroReg"/>
</dbReference>
<evidence type="ECO:0000313" key="2">
    <source>
        <dbReference type="EMBL" id="MDX6847904.1"/>
    </source>
</evidence>
<dbReference type="CDD" id="cd00211">
    <property type="entry name" value="PTS_IIA_fru"/>
    <property type="match status" value="1"/>
</dbReference>
<dbReference type="Gene3D" id="3.40.930.10">
    <property type="entry name" value="Mannitol-specific EII, Chain A"/>
    <property type="match status" value="1"/>
</dbReference>
<keyword evidence="2" id="KW-0813">Transport</keyword>
<dbReference type="RefSeq" id="WP_302724500.1">
    <property type="nucleotide sequence ID" value="NZ_JAULRU010000797.1"/>
</dbReference>
<name>A0ABU4RSN2_9GAMM</name>
<feature type="domain" description="PTS EIIA type-2" evidence="1">
    <location>
        <begin position="5"/>
        <end position="149"/>
    </location>
</feature>
<sequence length="152" mass="16386">MEIAQILSPERTLCHIEGVSKKRALEILANTIAESEPMLDADDVFRRLIAREKLGSTGIGHGIAIPHSRIPGCDCTLGALITLKDPIDFDAMDGEPVDVLFAMLVPEESNDEHLQTLAALAGALNNDTYRQTLRAARSPLELFDAATQPPAG</sequence>
<dbReference type="EMBL" id="JAXAFO010000001">
    <property type="protein sequence ID" value="MDX6847904.1"/>
    <property type="molecule type" value="Genomic_DNA"/>
</dbReference>
<keyword evidence="2" id="KW-0762">Sugar transport</keyword>
<keyword evidence="3" id="KW-1185">Reference proteome</keyword>
<dbReference type="PANTHER" id="PTHR47738">
    <property type="entry name" value="PTS SYSTEM FRUCTOSE-LIKE EIIA COMPONENT-RELATED"/>
    <property type="match status" value="1"/>
</dbReference>
<dbReference type="Proteomes" id="UP001273505">
    <property type="component" value="Unassembled WGS sequence"/>
</dbReference>
<dbReference type="SUPFAM" id="SSF55804">
    <property type="entry name" value="Phoshotransferase/anion transport protein"/>
    <property type="match status" value="1"/>
</dbReference>
<dbReference type="InterPro" id="IPR016152">
    <property type="entry name" value="PTrfase/Anion_transptr"/>
</dbReference>
<protein>
    <submittedName>
        <fullName evidence="2">PTS sugar transporter subunit IIA</fullName>
    </submittedName>
</protein>